<dbReference type="PANTHER" id="PTHR34072">
    <property type="entry name" value="ENZYMATIC POLYPROTEIN-RELATED"/>
    <property type="match status" value="1"/>
</dbReference>
<evidence type="ECO:0000313" key="3">
    <source>
        <dbReference type="Proteomes" id="UP000325315"/>
    </source>
</evidence>
<dbReference type="InterPro" id="IPR043128">
    <property type="entry name" value="Rev_trsase/Diguanyl_cyclase"/>
</dbReference>
<comment type="caution">
    <text evidence="2">The sequence shown here is derived from an EMBL/GenBank/DDBJ whole genome shotgun (WGS) entry which is preliminary data.</text>
</comment>
<accession>A0A5B6UTI6</accession>
<dbReference type="Gene3D" id="3.30.420.10">
    <property type="entry name" value="Ribonuclease H-like superfamily/Ribonuclease H"/>
    <property type="match status" value="1"/>
</dbReference>
<dbReference type="GO" id="GO:0003676">
    <property type="term" value="F:nucleic acid binding"/>
    <property type="evidence" value="ECO:0007669"/>
    <property type="project" value="InterPro"/>
</dbReference>
<reference evidence="3" key="1">
    <citation type="journal article" date="2019" name="Plant Biotechnol. J.">
        <title>Genome sequencing of the Australian wild diploid species Gossypium australe highlights disease resistance and delayed gland morphogenesis.</title>
        <authorList>
            <person name="Cai Y."/>
            <person name="Cai X."/>
            <person name="Wang Q."/>
            <person name="Wang P."/>
            <person name="Zhang Y."/>
            <person name="Cai C."/>
            <person name="Xu Y."/>
            <person name="Wang K."/>
            <person name="Zhou Z."/>
            <person name="Wang C."/>
            <person name="Geng S."/>
            <person name="Li B."/>
            <person name="Dong Q."/>
            <person name="Hou Y."/>
            <person name="Wang H."/>
            <person name="Ai P."/>
            <person name="Liu Z."/>
            <person name="Yi F."/>
            <person name="Sun M."/>
            <person name="An G."/>
            <person name="Cheng J."/>
            <person name="Zhang Y."/>
            <person name="Shi Q."/>
            <person name="Xie Y."/>
            <person name="Shi X."/>
            <person name="Chang Y."/>
            <person name="Huang F."/>
            <person name="Chen Y."/>
            <person name="Hong S."/>
            <person name="Mi L."/>
            <person name="Sun Q."/>
            <person name="Zhang L."/>
            <person name="Zhou B."/>
            <person name="Peng R."/>
            <person name="Zhang X."/>
            <person name="Liu F."/>
        </authorList>
    </citation>
    <scope>NUCLEOTIDE SEQUENCE [LARGE SCALE GENOMIC DNA]</scope>
    <source>
        <strain evidence="3">cv. PA1801</strain>
    </source>
</reference>
<dbReference type="OrthoDB" id="111931at2759"/>
<dbReference type="InterPro" id="IPR041577">
    <property type="entry name" value="RT_RNaseH_2"/>
</dbReference>
<dbReference type="PANTHER" id="PTHR34072:SF52">
    <property type="entry name" value="RIBONUCLEASE H"/>
    <property type="match status" value="1"/>
</dbReference>
<dbReference type="Gene3D" id="3.30.70.270">
    <property type="match status" value="1"/>
</dbReference>
<organism evidence="2 3">
    <name type="scientific">Gossypium australe</name>
    <dbReference type="NCBI Taxonomy" id="47621"/>
    <lineage>
        <taxon>Eukaryota</taxon>
        <taxon>Viridiplantae</taxon>
        <taxon>Streptophyta</taxon>
        <taxon>Embryophyta</taxon>
        <taxon>Tracheophyta</taxon>
        <taxon>Spermatophyta</taxon>
        <taxon>Magnoliopsida</taxon>
        <taxon>eudicotyledons</taxon>
        <taxon>Gunneridae</taxon>
        <taxon>Pentapetalae</taxon>
        <taxon>rosids</taxon>
        <taxon>malvids</taxon>
        <taxon>Malvales</taxon>
        <taxon>Malvaceae</taxon>
        <taxon>Malvoideae</taxon>
        <taxon>Gossypium</taxon>
    </lineage>
</organism>
<evidence type="ECO:0000313" key="2">
    <source>
        <dbReference type="EMBL" id="KAA3461431.1"/>
    </source>
</evidence>
<feature type="domain" description="Reverse transcriptase/retrotransposon-derived protein RNase H-like" evidence="1">
    <location>
        <begin position="13"/>
        <end position="94"/>
    </location>
</feature>
<proteinExistence type="predicted"/>
<dbReference type="EMBL" id="SMMG02000009">
    <property type="protein sequence ID" value="KAA3461431.1"/>
    <property type="molecule type" value="Genomic_DNA"/>
</dbReference>
<dbReference type="SUPFAM" id="SSF53098">
    <property type="entry name" value="Ribonuclease H-like"/>
    <property type="match status" value="1"/>
</dbReference>
<dbReference type="Pfam" id="PF17919">
    <property type="entry name" value="RT_RNaseH_2"/>
    <property type="match status" value="1"/>
</dbReference>
<keyword evidence="3" id="KW-1185">Reference proteome</keyword>
<dbReference type="InterPro" id="IPR043502">
    <property type="entry name" value="DNA/RNA_pol_sf"/>
</dbReference>
<evidence type="ECO:0000259" key="1">
    <source>
        <dbReference type="Pfam" id="PF17919"/>
    </source>
</evidence>
<dbReference type="InterPro" id="IPR036397">
    <property type="entry name" value="RNaseH_sf"/>
</dbReference>
<sequence length="224" mass="26055">MTKLLQKDVSYVWTENCQKIFQQLKNILTEALVLIHLESGKEFIVYSDALLCGLGCVLIQNGKVISYASRQLKPHEQNYPTQDSELAATVFALKISVIFFVKGEHQIPSELYVSEIVKLYGVPLSITLDRDLKFTFRFWCKLHEALGSKLNFSTPFHLQTDDQLERVIQVLEDMLRYQASIKISPYEALYRRKFRSPLYWFELNEKKLTRVDLVLETEENVGII</sequence>
<protein>
    <submittedName>
        <fullName evidence="2">Retrovirus-related Pol polyprotein from transposon 17.6</fullName>
    </submittedName>
</protein>
<gene>
    <name evidence="2" type="ORF">EPI10_028003</name>
</gene>
<dbReference type="AlphaFoldDB" id="A0A5B6UTI6"/>
<name>A0A5B6UTI6_9ROSI</name>
<dbReference type="SUPFAM" id="SSF56672">
    <property type="entry name" value="DNA/RNA polymerases"/>
    <property type="match status" value="1"/>
</dbReference>
<dbReference type="Proteomes" id="UP000325315">
    <property type="component" value="Unassembled WGS sequence"/>
</dbReference>
<dbReference type="InterPro" id="IPR012337">
    <property type="entry name" value="RNaseH-like_sf"/>
</dbReference>